<feature type="compositionally biased region" description="Basic and acidic residues" evidence="1">
    <location>
        <begin position="99"/>
        <end position="112"/>
    </location>
</feature>
<keyword evidence="3" id="KW-1185">Reference proteome</keyword>
<feature type="compositionally biased region" description="Polar residues" evidence="1">
    <location>
        <begin position="76"/>
        <end position="91"/>
    </location>
</feature>
<feature type="region of interest" description="Disordered" evidence="1">
    <location>
        <begin position="549"/>
        <end position="570"/>
    </location>
</feature>
<dbReference type="InParanoid" id="A0A2R5GSB8"/>
<dbReference type="Proteomes" id="UP000241890">
    <property type="component" value="Unassembled WGS sequence"/>
</dbReference>
<feature type="compositionally biased region" description="Basic and acidic residues" evidence="1">
    <location>
        <begin position="554"/>
        <end position="570"/>
    </location>
</feature>
<evidence type="ECO:0000313" key="2">
    <source>
        <dbReference type="EMBL" id="GBG33740.1"/>
    </source>
</evidence>
<evidence type="ECO:0000313" key="3">
    <source>
        <dbReference type="Proteomes" id="UP000241890"/>
    </source>
</evidence>
<proteinExistence type="predicted"/>
<feature type="region of interest" description="Disordered" evidence="1">
    <location>
        <begin position="48"/>
        <end position="178"/>
    </location>
</feature>
<protein>
    <submittedName>
        <fullName evidence="2">Uncharacterized protein</fullName>
    </submittedName>
</protein>
<name>A0A2R5GSB8_9STRA</name>
<gene>
    <name evidence="2" type="ORF">FCC1311_099632</name>
</gene>
<sequence length="602" mass="66566">MSFKDLKFKHSFQSIPDATTSRKFSIQAMQHDSGDALLAQVNSKRLSVDNSPSINEEVHGNKEEARDLQQEDKKTTANAANAERLSSSSDVENLEATADIEKKSDAIGKSTDEDVTVQGPTLPPIQNEGEHGHNETSEKEGSACVAAKTSEISSEKQDGNTDGATPTHQPRPPKMKSFKKHMSLKTRAAMKRSNSTMVGHSLVDKNAEAAEPRRNINTEIRALVRVTERLDAHLRQSYDVDLYEVEDIMIASKDTTKHRSTWTDLRVEFRLGLETLRGPSAVFKSQSGNVPPVLEILVSHAEHGVLEGEEFEAHLRRVEKARKARLEAALCSVIEVLPREKQYEQIAKVLDEGVASRCGQDAKHRPDHARILAILEGAPLDDFAAQLSIACINWEFYEEDGLVGKSYLQRALRAVKAVLLIGRPWSDWTPHPDAEMARESRDAAFRAAVKADPSVKTQWLTSSVWWEDAKPWALAGVRFASRGALGFAVTALEIAMDRGGVLEFTELDALGRAAFAFGRPRLAQLAADEALATSRFEGEEDHAVRAIQLHAKRKGDPASHNEDDDDKIREESVRLPPIGSLMAPSAQLKAAYVLRCKTRRKT</sequence>
<dbReference type="EMBL" id="BEYU01000167">
    <property type="protein sequence ID" value="GBG33740.1"/>
    <property type="molecule type" value="Genomic_DNA"/>
</dbReference>
<evidence type="ECO:0000256" key="1">
    <source>
        <dbReference type="SAM" id="MobiDB-lite"/>
    </source>
</evidence>
<organism evidence="2 3">
    <name type="scientific">Hondaea fermentalgiana</name>
    <dbReference type="NCBI Taxonomy" id="2315210"/>
    <lineage>
        <taxon>Eukaryota</taxon>
        <taxon>Sar</taxon>
        <taxon>Stramenopiles</taxon>
        <taxon>Bigyra</taxon>
        <taxon>Labyrinthulomycetes</taxon>
        <taxon>Thraustochytrida</taxon>
        <taxon>Thraustochytriidae</taxon>
        <taxon>Hondaea</taxon>
    </lineage>
</organism>
<comment type="caution">
    <text evidence="2">The sequence shown here is derived from an EMBL/GenBank/DDBJ whole genome shotgun (WGS) entry which is preliminary data.</text>
</comment>
<dbReference type="AlphaFoldDB" id="A0A2R5GSB8"/>
<reference evidence="2 3" key="1">
    <citation type="submission" date="2017-12" db="EMBL/GenBank/DDBJ databases">
        <title>Sequencing, de novo assembly and annotation of complete genome of a new Thraustochytrid species, strain FCC1311.</title>
        <authorList>
            <person name="Sedici K."/>
            <person name="Godart F."/>
            <person name="Aiese Cigliano R."/>
            <person name="Sanseverino W."/>
            <person name="Barakat M."/>
            <person name="Ortet P."/>
            <person name="Marechal E."/>
            <person name="Cagnac O."/>
            <person name="Amato A."/>
        </authorList>
    </citation>
    <scope>NUCLEOTIDE SEQUENCE [LARGE SCALE GENOMIC DNA]</scope>
</reference>
<feature type="compositionally biased region" description="Basic and acidic residues" evidence="1">
    <location>
        <begin position="56"/>
        <end position="75"/>
    </location>
</feature>
<feature type="compositionally biased region" description="Basic and acidic residues" evidence="1">
    <location>
        <begin position="128"/>
        <end position="141"/>
    </location>
</feature>
<accession>A0A2R5GSB8</accession>